<feature type="signal peptide" evidence="4">
    <location>
        <begin position="1"/>
        <end position="21"/>
    </location>
</feature>
<dbReference type="PROSITE" id="PS50927">
    <property type="entry name" value="BULB_LECTIN"/>
    <property type="match status" value="1"/>
</dbReference>
<feature type="chain" id="PRO_5042182998" evidence="4">
    <location>
        <begin position="22"/>
        <end position="398"/>
    </location>
</feature>
<dbReference type="CDD" id="cd00028">
    <property type="entry name" value="B_lectin"/>
    <property type="match status" value="1"/>
</dbReference>
<dbReference type="PROSITE" id="PS50948">
    <property type="entry name" value="PAN"/>
    <property type="match status" value="1"/>
</dbReference>
<protein>
    <submittedName>
        <fullName evidence="7">Uncharacterized protein</fullName>
    </submittedName>
</protein>
<dbReference type="PANTHER" id="PTHR32444">
    <property type="entry name" value="BULB-TYPE LECTIN DOMAIN-CONTAINING PROTEIN"/>
    <property type="match status" value="1"/>
</dbReference>
<dbReference type="EMBL" id="JAMZMK010000192">
    <property type="protein sequence ID" value="KAI7757038.1"/>
    <property type="molecule type" value="Genomic_DNA"/>
</dbReference>
<dbReference type="SUPFAM" id="SSF51110">
    <property type="entry name" value="alpha-D-mannose-specific plant lectins"/>
    <property type="match status" value="1"/>
</dbReference>
<dbReference type="SMART" id="SM00473">
    <property type="entry name" value="PAN_AP"/>
    <property type="match status" value="1"/>
</dbReference>
<keyword evidence="8" id="KW-1185">Reference proteome</keyword>
<evidence type="ECO:0000256" key="3">
    <source>
        <dbReference type="SAM" id="Phobius"/>
    </source>
</evidence>
<evidence type="ECO:0000313" key="8">
    <source>
        <dbReference type="Proteomes" id="UP001206925"/>
    </source>
</evidence>
<dbReference type="Gene3D" id="2.90.10.10">
    <property type="entry name" value="Bulb-type lectin domain"/>
    <property type="match status" value="1"/>
</dbReference>
<feature type="transmembrane region" description="Helical" evidence="3">
    <location>
        <begin position="350"/>
        <end position="371"/>
    </location>
</feature>
<dbReference type="Proteomes" id="UP001206925">
    <property type="component" value="Unassembled WGS sequence"/>
</dbReference>
<dbReference type="SUPFAM" id="SSF57414">
    <property type="entry name" value="Hairpin loop containing domain-like"/>
    <property type="match status" value="1"/>
</dbReference>
<dbReference type="FunFam" id="2.90.10.10:FF:000005">
    <property type="entry name" value="G-type lectin S-receptor-like serine/threonine-protein kinase"/>
    <property type="match status" value="1"/>
</dbReference>
<dbReference type="PANTHER" id="PTHR32444:SF183">
    <property type="entry name" value="APPLE DOMAIN-CONTAINING PROTEIN"/>
    <property type="match status" value="1"/>
</dbReference>
<name>A0AAD5DAI1_AMBAR</name>
<accession>A0AAD5DAI1</accession>
<keyword evidence="3" id="KW-0472">Membrane</keyword>
<sequence length="398" mass="44293">MMGAAIFLFLLPFVHIHKVHAVELDTISDSQFLTDGDTLVSRTGVFELGISRPGSSDNRYVGIWYKKIPGTMVWVANRDHPITGSSPIVLRVNDQGNLILSNNISTIWSTNLTTPSPKATAKLLETGNLVLMDQKEKIIWQSFDYPTDTLLPGMNSILSRTTLNSSGQLESSVWVENGTKWQLALSLPRDICDSYNICSAYASCSLDMIQQSCACLDEKRFVPKNQKSWEQADWSGGCVRRTPLDCKNGSEGFIKYSNIKLPDTENTWFNMSMSLEECAAKCLKNCSCMAYANPDTSLGSRGCLLWFNDLFDIRGYSVGNGGQDIFVRMASSELVAESNLKEKGGAKIKIILPVTIVGVLLIGLFSTWLFYARRKRKNAEEGEKIGQHRKRLGLVRSQ</sequence>
<proteinExistence type="predicted"/>
<comment type="caution">
    <text evidence="7">The sequence shown here is derived from an EMBL/GenBank/DDBJ whole genome shotgun (WGS) entry which is preliminary data.</text>
</comment>
<dbReference type="CDD" id="cd01098">
    <property type="entry name" value="PAN_AP_plant"/>
    <property type="match status" value="1"/>
</dbReference>
<keyword evidence="3" id="KW-1133">Transmembrane helix</keyword>
<feature type="domain" description="Bulb-type lectin" evidence="5">
    <location>
        <begin position="24"/>
        <end position="144"/>
    </location>
</feature>
<evidence type="ECO:0000259" key="6">
    <source>
        <dbReference type="PROSITE" id="PS50948"/>
    </source>
</evidence>
<organism evidence="7 8">
    <name type="scientific">Ambrosia artemisiifolia</name>
    <name type="common">Common ragweed</name>
    <dbReference type="NCBI Taxonomy" id="4212"/>
    <lineage>
        <taxon>Eukaryota</taxon>
        <taxon>Viridiplantae</taxon>
        <taxon>Streptophyta</taxon>
        <taxon>Embryophyta</taxon>
        <taxon>Tracheophyta</taxon>
        <taxon>Spermatophyta</taxon>
        <taxon>Magnoliopsida</taxon>
        <taxon>eudicotyledons</taxon>
        <taxon>Gunneridae</taxon>
        <taxon>Pentapetalae</taxon>
        <taxon>asterids</taxon>
        <taxon>campanulids</taxon>
        <taxon>Asterales</taxon>
        <taxon>Asteraceae</taxon>
        <taxon>Asteroideae</taxon>
        <taxon>Heliantheae alliance</taxon>
        <taxon>Heliantheae</taxon>
        <taxon>Ambrosia</taxon>
    </lineage>
</organism>
<dbReference type="Pfam" id="PF01453">
    <property type="entry name" value="B_lectin"/>
    <property type="match status" value="1"/>
</dbReference>
<dbReference type="Pfam" id="PF08276">
    <property type="entry name" value="PAN_2"/>
    <property type="match status" value="1"/>
</dbReference>
<evidence type="ECO:0000259" key="5">
    <source>
        <dbReference type="PROSITE" id="PS50927"/>
    </source>
</evidence>
<dbReference type="AlphaFoldDB" id="A0AAD5DAI1"/>
<dbReference type="InterPro" id="IPR036426">
    <property type="entry name" value="Bulb-type_lectin_dom_sf"/>
</dbReference>
<evidence type="ECO:0000313" key="7">
    <source>
        <dbReference type="EMBL" id="KAI7757038.1"/>
    </source>
</evidence>
<dbReference type="SMART" id="SM00108">
    <property type="entry name" value="B_lectin"/>
    <property type="match status" value="1"/>
</dbReference>
<keyword evidence="1 4" id="KW-0732">Signal</keyword>
<feature type="domain" description="Apple" evidence="6">
    <location>
        <begin position="246"/>
        <end position="330"/>
    </location>
</feature>
<evidence type="ECO:0000256" key="1">
    <source>
        <dbReference type="ARBA" id="ARBA00022729"/>
    </source>
</evidence>
<feature type="non-terminal residue" evidence="7">
    <location>
        <position position="1"/>
    </location>
</feature>
<dbReference type="InterPro" id="IPR003609">
    <property type="entry name" value="Pan_app"/>
</dbReference>
<evidence type="ECO:0000256" key="2">
    <source>
        <dbReference type="ARBA" id="ARBA00023180"/>
    </source>
</evidence>
<keyword evidence="3" id="KW-0812">Transmembrane</keyword>
<reference evidence="7" key="1">
    <citation type="submission" date="2022-06" db="EMBL/GenBank/DDBJ databases">
        <title>Uncovering the hologenomic basis of an extraordinary plant invasion.</title>
        <authorList>
            <person name="Bieker V.C."/>
            <person name="Martin M.D."/>
            <person name="Gilbert T."/>
            <person name="Hodgins K."/>
            <person name="Battlay P."/>
            <person name="Petersen B."/>
            <person name="Wilson J."/>
        </authorList>
    </citation>
    <scope>NUCLEOTIDE SEQUENCE</scope>
    <source>
        <strain evidence="7">AA19_3_7</strain>
        <tissue evidence="7">Leaf</tissue>
    </source>
</reference>
<gene>
    <name evidence="7" type="ORF">M8C21_003151</name>
</gene>
<dbReference type="GO" id="GO:0048544">
    <property type="term" value="P:recognition of pollen"/>
    <property type="evidence" value="ECO:0007669"/>
    <property type="project" value="InterPro"/>
</dbReference>
<evidence type="ECO:0000256" key="4">
    <source>
        <dbReference type="SAM" id="SignalP"/>
    </source>
</evidence>
<dbReference type="InterPro" id="IPR001480">
    <property type="entry name" value="Bulb-type_lectin_dom"/>
</dbReference>
<keyword evidence="2" id="KW-0325">Glycoprotein</keyword>